<dbReference type="eggNOG" id="COG2832">
    <property type="taxonomic scope" value="Bacteria"/>
</dbReference>
<dbReference type="Proteomes" id="UP000006001">
    <property type="component" value="Unassembled WGS sequence"/>
</dbReference>
<keyword evidence="3" id="KW-1185">Reference proteome</keyword>
<name>D0WHW4_SLAES</name>
<feature type="transmembrane region" description="Helical" evidence="1">
    <location>
        <begin position="109"/>
        <end position="128"/>
    </location>
</feature>
<reference evidence="2" key="1">
    <citation type="submission" date="2009-10" db="EMBL/GenBank/DDBJ databases">
        <authorList>
            <person name="Weinstock G."/>
            <person name="Sodergren E."/>
            <person name="Clifton S."/>
            <person name="Fulton L."/>
            <person name="Fulton B."/>
            <person name="Courtney L."/>
            <person name="Fronick C."/>
            <person name="Harrison M."/>
            <person name="Strong C."/>
            <person name="Farmer C."/>
            <person name="Delahaunty K."/>
            <person name="Markovic C."/>
            <person name="Hall O."/>
            <person name="Minx P."/>
            <person name="Tomlinson C."/>
            <person name="Mitreva M."/>
            <person name="Nelson J."/>
            <person name="Hou S."/>
            <person name="Wollam A."/>
            <person name="Pepin K.H."/>
            <person name="Johnson M."/>
            <person name="Bhonagiri V."/>
            <person name="Nash W.E."/>
            <person name="Warren W."/>
            <person name="Chinwalla A."/>
            <person name="Mardis E.R."/>
            <person name="Wilson R.K."/>
        </authorList>
    </citation>
    <scope>NUCLEOTIDE SEQUENCE [LARGE SCALE GENOMIC DNA]</scope>
    <source>
        <strain evidence="2">ATCC 700122</strain>
    </source>
</reference>
<dbReference type="EMBL" id="ACUX02000014">
    <property type="protein sequence ID" value="EEZ60911.1"/>
    <property type="molecule type" value="Genomic_DNA"/>
</dbReference>
<dbReference type="PIRSF" id="PIRSF016789">
    <property type="entry name" value="DUF454"/>
    <property type="match status" value="1"/>
</dbReference>
<dbReference type="Pfam" id="PF04304">
    <property type="entry name" value="DUF454"/>
    <property type="match status" value="1"/>
</dbReference>
<dbReference type="InterPro" id="IPR007401">
    <property type="entry name" value="DUF454"/>
</dbReference>
<keyword evidence="1" id="KW-0472">Membrane</keyword>
<keyword evidence="1" id="KW-0812">Transmembrane</keyword>
<evidence type="ECO:0000313" key="3">
    <source>
        <dbReference type="Proteomes" id="UP000006001"/>
    </source>
</evidence>
<dbReference type="STRING" id="649764.HMPREF0762_01436"/>
<keyword evidence="1" id="KW-1133">Transmembrane helix</keyword>
<evidence type="ECO:0008006" key="4">
    <source>
        <dbReference type="Google" id="ProtNLM"/>
    </source>
</evidence>
<dbReference type="HOGENOM" id="CLU_113299_3_0_11"/>
<dbReference type="PANTHER" id="PTHR35813">
    <property type="entry name" value="INNER MEMBRANE PROTEIN YBAN"/>
    <property type="match status" value="1"/>
</dbReference>
<feature type="transmembrane region" description="Helical" evidence="1">
    <location>
        <begin position="12"/>
        <end position="34"/>
    </location>
</feature>
<feature type="transmembrane region" description="Helical" evidence="1">
    <location>
        <begin position="84"/>
        <end position="103"/>
    </location>
</feature>
<evidence type="ECO:0000256" key="1">
    <source>
        <dbReference type="SAM" id="Phobius"/>
    </source>
</evidence>
<dbReference type="GO" id="GO:0005886">
    <property type="term" value="C:plasma membrane"/>
    <property type="evidence" value="ECO:0007669"/>
    <property type="project" value="TreeGrafter"/>
</dbReference>
<dbReference type="PANTHER" id="PTHR35813:SF1">
    <property type="entry name" value="INNER MEMBRANE PROTEIN YBAN"/>
    <property type="match status" value="1"/>
</dbReference>
<dbReference type="OrthoDB" id="5690292at2"/>
<organism evidence="2 3">
    <name type="scientific">Slackia exigua (strain ATCC 700122 / DSM 15923 / CIP 105133 / JCM 11022 / KCTC 5966 / S-7)</name>
    <dbReference type="NCBI Taxonomy" id="649764"/>
    <lineage>
        <taxon>Bacteria</taxon>
        <taxon>Bacillati</taxon>
        <taxon>Actinomycetota</taxon>
        <taxon>Coriobacteriia</taxon>
        <taxon>Eggerthellales</taxon>
        <taxon>Eggerthellaceae</taxon>
        <taxon>Slackia</taxon>
    </lineage>
</organism>
<evidence type="ECO:0000313" key="2">
    <source>
        <dbReference type="EMBL" id="EEZ60911.1"/>
    </source>
</evidence>
<comment type="caution">
    <text evidence="2">The sequence shown here is derived from an EMBL/GenBank/DDBJ whole genome shotgun (WGS) entry which is preliminary data.</text>
</comment>
<accession>D0WHW4</accession>
<protein>
    <recommendedName>
        <fullName evidence="4">Inner membrane protein YbaN</fullName>
    </recommendedName>
</protein>
<sequence>MKAGDVRRLTKAFWVGLATICLALGTIGIFLPFIPTVPFYLATAFCFAKGSERLHAWFLGTSLYEKHLASFVRSKSMTMKTKLSIMASVTLVMGVAFVLMNGVAIGRMILGAIWVIHVLYFVFAIKTIPAEKA</sequence>
<gene>
    <name evidence="2" type="ORF">HMPREF0762_01436</name>
</gene>
<dbReference type="AlphaFoldDB" id="D0WHW4"/>
<proteinExistence type="predicted"/>